<evidence type="ECO:0000313" key="2">
    <source>
        <dbReference type="EMBL" id="KFZ56977.1"/>
    </source>
</evidence>
<sequence>MCEERGAERMVEEITQGSGSSALANDLSPKPLSEGKRDLDKESTLNVCSIFCHISQCAEVFYI</sequence>
<dbReference type="AlphaFoldDB" id="A0A094KHQ8"/>
<dbReference type="Proteomes" id="UP000053620">
    <property type="component" value="Unassembled WGS sequence"/>
</dbReference>
<evidence type="ECO:0000256" key="1">
    <source>
        <dbReference type="SAM" id="MobiDB-lite"/>
    </source>
</evidence>
<reference evidence="2 3" key="1">
    <citation type="submission" date="2014-04" db="EMBL/GenBank/DDBJ databases">
        <title>Genome evolution of avian class.</title>
        <authorList>
            <person name="Zhang G."/>
            <person name="Li C."/>
        </authorList>
    </citation>
    <scope>NUCLEOTIDE SEQUENCE [LARGE SCALE GENOMIC DNA]</scope>
    <source>
        <strain evidence="2">BGI_N321</strain>
    </source>
</reference>
<name>A0A094KHQ8_ANTCR</name>
<keyword evidence="3" id="KW-1185">Reference proteome</keyword>
<accession>A0A094KHQ8</accession>
<protein>
    <submittedName>
        <fullName evidence="2">Uncharacterized protein</fullName>
    </submittedName>
</protein>
<feature type="non-terminal residue" evidence="2">
    <location>
        <position position="63"/>
    </location>
</feature>
<feature type="compositionally biased region" description="Basic and acidic residues" evidence="1">
    <location>
        <begin position="1"/>
        <end position="12"/>
    </location>
</feature>
<organism evidence="2 3">
    <name type="scientific">Antrostomus carolinensis</name>
    <name type="common">Chuck-will's-widow</name>
    <name type="synonym">Caprimulgus carolinensis</name>
    <dbReference type="NCBI Taxonomy" id="279965"/>
    <lineage>
        <taxon>Eukaryota</taxon>
        <taxon>Metazoa</taxon>
        <taxon>Chordata</taxon>
        <taxon>Craniata</taxon>
        <taxon>Vertebrata</taxon>
        <taxon>Euteleostomi</taxon>
        <taxon>Archelosauria</taxon>
        <taxon>Archosauria</taxon>
        <taxon>Dinosauria</taxon>
        <taxon>Saurischia</taxon>
        <taxon>Theropoda</taxon>
        <taxon>Coelurosauria</taxon>
        <taxon>Aves</taxon>
        <taxon>Neognathae</taxon>
        <taxon>Neoaves</taxon>
        <taxon>Strisores</taxon>
        <taxon>Caprimulgiformes</taxon>
        <taxon>Caprimulgidae</taxon>
        <taxon>Antrostomus</taxon>
    </lineage>
</organism>
<evidence type="ECO:0000313" key="3">
    <source>
        <dbReference type="Proteomes" id="UP000053620"/>
    </source>
</evidence>
<gene>
    <name evidence="2" type="ORF">N321_13634</name>
</gene>
<feature type="region of interest" description="Disordered" evidence="1">
    <location>
        <begin position="1"/>
        <end position="36"/>
    </location>
</feature>
<dbReference type="EMBL" id="KL347908">
    <property type="protein sequence ID" value="KFZ56977.1"/>
    <property type="molecule type" value="Genomic_DNA"/>
</dbReference>
<proteinExistence type="predicted"/>